<keyword evidence="3" id="KW-0411">Iron-sulfur</keyword>
<dbReference type="Pfam" id="PF00037">
    <property type="entry name" value="Fer4"/>
    <property type="match status" value="1"/>
</dbReference>
<evidence type="ECO:0000256" key="1">
    <source>
        <dbReference type="ARBA" id="ARBA00022723"/>
    </source>
</evidence>
<feature type="domain" description="4Fe-4S ferredoxin-type" evidence="4">
    <location>
        <begin position="60"/>
        <end position="88"/>
    </location>
</feature>
<evidence type="ECO:0000313" key="6">
    <source>
        <dbReference type="Proteomes" id="UP000264062"/>
    </source>
</evidence>
<reference evidence="5 6" key="1">
    <citation type="journal article" date="2018" name="Nat. Biotechnol.">
        <title>A standardized bacterial taxonomy based on genome phylogeny substantially revises the tree of life.</title>
        <authorList>
            <person name="Parks D.H."/>
            <person name="Chuvochina M."/>
            <person name="Waite D.W."/>
            <person name="Rinke C."/>
            <person name="Skarshewski A."/>
            <person name="Chaumeil P.A."/>
            <person name="Hugenholtz P."/>
        </authorList>
    </citation>
    <scope>NUCLEOTIDE SEQUENCE [LARGE SCALE GENOMIC DNA]</scope>
    <source>
        <strain evidence="5">UBA9956</strain>
    </source>
</reference>
<evidence type="ECO:0000256" key="3">
    <source>
        <dbReference type="ARBA" id="ARBA00023014"/>
    </source>
</evidence>
<gene>
    <name evidence="5" type="ORF">DCW38_07745</name>
</gene>
<comment type="caution">
    <text evidence="5">The sequence shown here is derived from an EMBL/GenBank/DDBJ whole genome shotgun (WGS) entry which is preliminary data.</text>
</comment>
<accession>A0A350HBY7</accession>
<dbReference type="InterPro" id="IPR017900">
    <property type="entry name" value="4Fe4S_Fe_S_CS"/>
</dbReference>
<dbReference type="InterPro" id="IPR002586">
    <property type="entry name" value="CobQ/CobB/MinD/ParA_Nub-bd_dom"/>
</dbReference>
<name>A0A350HBY7_UNCW3</name>
<sequence length="290" mass="32213">MKELVILSGKGGTGKTSLTGSIAYVAKEKLLLADCDVDASNMHLITSKEKLHSREYKNGFTANVDAGLCTACGICEKECAFDAIHINNEKAVVNEMFCEGCGLCVRLCPEKAISLSEMRVGEITVYMTRFNKKLVSAMMDSKRERSGKLVSEVKNVARDEAASENDEYIILDGPPGIGCPAIASLGRVDYALLVAEPTMTGYHDMVRIHELIKHFRIKTGLVVNKSDINANMRRKILEYGSKESISLIGEIEYDDAFIEAVRRNITAAEYSERLKDKTMKIWENIKEEIK</sequence>
<dbReference type="PROSITE" id="PS00198">
    <property type="entry name" value="4FE4S_FER_1"/>
    <property type="match status" value="1"/>
</dbReference>
<dbReference type="GO" id="GO:0051536">
    <property type="term" value="F:iron-sulfur cluster binding"/>
    <property type="evidence" value="ECO:0007669"/>
    <property type="project" value="UniProtKB-KW"/>
</dbReference>
<dbReference type="EMBL" id="DMZY01000229">
    <property type="protein sequence ID" value="HAV93053.1"/>
    <property type="molecule type" value="Genomic_DNA"/>
</dbReference>
<dbReference type="GO" id="GO:0046872">
    <property type="term" value="F:metal ion binding"/>
    <property type="evidence" value="ECO:0007669"/>
    <property type="project" value="UniProtKB-KW"/>
</dbReference>
<dbReference type="Gene3D" id="3.40.50.300">
    <property type="entry name" value="P-loop containing nucleotide triphosphate hydrolases"/>
    <property type="match status" value="1"/>
</dbReference>
<dbReference type="InterPro" id="IPR017896">
    <property type="entry name" value="4Fe4S_Fe-S-bd"/>
</dbReference>
<feature type="domain" description="4Fe-4S ferredoxin-type" evidence="4">
    <location>
        <begin position="89"/>
        <end position="118"/>
    </location>
</feature>
<proteinExistence type="predicted"/>
<dbReference type="SUPFAM" id="SSF54862">
    <property type="entry name" value="4Fe-4S ferredoxins"/>
    <property type="match status" value="1"/>
</dbReference>
<dbReference type="Pfam" id="PF01656">
    <property type="entry name" value="CbiA"/>
    <property type="match status" value="1"/>
</dbReference>
<keyword evidence="1" id="KW-0479">Metal-binding</keyword>
<dbReference type="PROSITE" id="PS51379">
    <property type="entry name" value="4FE4S_FER_2"/>
    <property type="match status" value="2"/>
</dbReference>
<dbReference type="PANTHER" id="PTHR43534">
    <property type="entry name" value="MIND SUPERFAMILY P-LOOP ATPASE CONTAINING AN INSERTED FERREDOXIN DOMAIN"/>
    <property type="match status" value="1"/>
</dbReference>
<dbReference type="Proteomes" id="UP000264062">
    <property type="component" value="Unassembled WGS sequence"/>
</dbReference>
<evidence type="ECO:0000259" key="4">
    <source>
        <dbReference type="PROSITE" id="PS51379"/>
    </source>
</evidence>
<dbReference type="AlphaFoldDB" id="A0A350HBY7"/>
<evidence type="ECO:0000256" key="2">
    <source>
        <dbReference type="ARBA" id="ARBA00023004"/>
    </source>
</evidence>
<protein>
    <submittedName>
        <fullName evidence="5">(4Fe-4S)-binding protein</fullName>
    </submittedName>
</protein>
<dbReference type="InterPro" id="IPR027417">
    <property type="entry name" value="P-loop_NTPase"/>
</dbReference>
<dbReference type="Gene3D" id="3.30.70.20">
    <property type="match status" value="1"/>
</dbReference>
<dbReference type="PANTHER" id="PTHR43534:SF1">
    <property type="entry name" value="4FE-4S CLUSTER CONTAINING PARA FAMILY ATPASE PROTEIN"/>
    <property type="match status" value="1"/>
</dbReference>
<dbReference type="SUPFAM" id="SSF52540">
    <property type="entry name" value="P-loop containing nucleoside triphosphate hydrolases"/>
    <property type="match status" value="1"/>
</dbReference>
<organism evidence="5 6">
    <name type="scientific">candidate division WOR-3 bacterium</name>
    <dbReference type="NCBI Taxonomy" id="2052148"/>
    <lineage>
        <taxon>Bacteria</taxon>
        <taxon>Bacteria division WOR-3</taxon>
    </lineage>
</organism>
<evidence type="ECO:0000313" key="5">
    <source>
        <dbReference type="EMBL" id="HAV93053.1"/>
    </source>
</evidence>
<keyword evidence="2" id="KW-0408">Iron</keyword>